<evidence type="ECO:0000259" key="5">
    <source>
        <dbReference type="PROSITE" id="PS50949"/>
    </source>
</evidence>
<dbReference type="Gene3D" id="1.10.10.10">
    <property type="entry name" value="Winged helix-like DNA-binding domain superfamily/Winged helix DNA-binding domain"/>
    <property type="match status" value="1"/>
</dbReference>
<keyword evidence="7" id="KW-1185">Reference proteome</keyword>
<keyword evidence="2 6" id="KW-0238">DNA-binding</keyword>
<evidence type="ECO:0000256" key="1">
    <source>
        <dbReference type="ARBA" id="ARBA00023015"/>
    </source>
</evidence>
<dbReference type="RefSeq" id="WP_307272137.1">
    <property type="nucleotide sequence ID" value="NZ_JAUSVX010000003.1"/>
</dbReference>
<dbReference type="InterPro" id="IPR036388">
    <property type="entry name" value="WH-like_DNA-bd_sf"/>
</dbReference>
<dbReference type="InterPro" id="IPR008920">
    <property type="entry name" value="TF_FadR/GntR_C"/>
</dbReference>
<dbReference type="CDD" id="cd07377">
    <property type="entry name" value="WHTH_GntR"/>
    <property type="match status" value="1"/>
</dbReference>
<dbReference type="InterPro" id="IPR000524">
    <property type="entry name" value="Tscrpt_reg_HTH_GntR"/>
</dbReference>
<evidence type="ECO:0000256" key="2">
    <source>
        <dbReference type="ARBA" id="ARBA00023125"/>
    </source>
</evidence>
<evidence type="ECO:0000256" key="4">
    <source>
        <dbReference type="SAM" id="MobiDB-lite"/>
    </source>
</evidence>
<keyword evidence="1" id="KW-0805">Transcription regulation</keyword>
<dbReference type="Proteomes" id="UP001242480">
    <property type="component" value="Unassembled WGS sequence"/>
</dbReference>
<keyword evidence="3" id="KW-0804">Transcription</keyword>
<feature type="region of interest" description="Disordered" evidence="4">
    <location>
        <begin position="227"/>
        <end position="247"/>
    </location>
</feature>
<dbReference type="PROSITE" id="PS50949">
    <property type="entry name" value="HTH_GNTR"/>
    <property type="match status" value="1"/>
</dbReference>
<dbReference type="PRINTS" id="PR00035">
    <property type="entry name" value="HTHGNTR"/>
</dbReference>
<dbReference type="InterPro" id="IPR036390">
    <property type="entry name" value="WH_DNA-bd_sf"/>
</dbReference>
<name>A0ABU0J833_9HYPH</name>
<comment type="caution">
    <text evidence="6">The sequence shown here is derived from an EMBL/GenBank/DDBJ whole genome shotgun (WGS) entry which is preliminary data.</text>
</comment>
<accession>A0ABU0J833</accession>
<dbReference type="InterPro" id="IPR011711">
    <property type="entry name" value="GntR_C"/>
</dbReference>
<proteinExistence type="predicted"/>
<dbReference type="SUPFAM" id="SSF46785">
    <property type="entry name" value="Winged helix' DNA-binding domain"/>
    <property type="match status" value="1"/>
</dbReference>
<dbReference type="SMART" id="SM00345">
    <property type="entry name" value="HTH_GNTR"/>
    <property type="match status" value="1"/>
</dbReference>
<dbReference type="Pfam" id="PF00392">
    <property type="entry name" value="GntR"/>
    <property type="match status" value="1"/>
</dbReference>
<protein>
    <submittedName>
        <fullName evidence="6">DNA-binding FadR family transcriptional regulator</fullName>
    </submittedName>
</protein>
<dbReference type="Pfam" id="PF07729">
    <property type="entry name" value="FCD"/>
    <property type="match status" value="1"/>
</dbReference>
<dbReference type="EMBL" id="JAUSVX010000003">
    <property type="protein sequence ID" value="MDQ0469424.1"/>
    <property type="molecule type" value="Genomic_DNA"/>
</dbReference>
<organism evidence="6 7">
    <name type="scientific">Labrys wisconsinensis</name>
    <dbReference type="NCBI Taxonomy" id="425677"/>
    <lineage>
        <taxon>Bacteria</taxon>
        <taxon>Pseudomonadati</taxon>
        <taxon>Pseudomonadota</taxon>
        <taxon>Alphaproteobacteria</taxon>
        <taxon>Hyphomicrobiales</taxon>
        <taxon>Xanthobacteraceae</taxon>
        <taxon>Labrys</taxon>
    </lineage>
</organism>
<gene>
    <name evidence="6" type="ORF">QO011_002435</name>
</gene>
<sequence>MALKLEKVSRGPHLPTLVASSISREIAQGRLKPGDQLPTEQVLATTFGVSRNVVREAIARLRSEGRVWSHQGRGAFVADKPDAGILTIDYDPQQAGEAFRSLFEMRGALEVEGAALAAERRTAADLAKMRAALDSMTAAPYGSVQWLKADLEFHLAVVGATRNVYMVQVLGFVAEKVRESILAAGGRQGSDDMARATVAEHEAILSAVSARDPAAARSAMAQHLRGAATRVGIGETKQRKRPATPGP</sequence>
<dbReference type="PANTHER" id="PTHR43537">
    <property type="entry name" value="TRANSCRIPTIONAL REGULATOR, GNTR FAMILY"/>
    <property type="match status" value="1"/>
</dbReference>
<feature type="domain" description="HTH gntR-type" evidence="5">
    <location>
        <begin position="12"/>
        <end position="80"/>
    </location>
</feature>
<reference evidence="6 7" key="1">
    <citation type="submission" date="2023-07" db="EMBL/GenBank/DDBJ databases">
        <title>Genomic Encyclopedia of Type Strains, Phase IV (KMG-IV): sequencing the most valuable type-strain genomes for metagenomic binning, comparative biology and taxonomic classification.</title>
        <authorList>
            <person name="Goeker M."/>
        </authorList>
    </citation>
    <scope>NUCLEOTIDE SEQUENCE [LARGE SCALE GENOMIC DNA]</scope>
    <source>
        <strain evidence="6 7">DSM 19619</strain>
    </source>
</reference>
<evidence type="ECO:0000313" key="6">
    <source>
        <dbReference type="EMBL" id="MDQ0469424.1"/>
    </source>
</evidence>
<dbReference type="GO" id="GO:0003677">
    <property type="term" value="F:DNA binding"/>
    <property type="evidence" value="ECO:0007669"/>
    <property type="project" value="UniProtKB-KW"/>
</dbReference>
<evidence type="ECO:0000256" key="3">
    <source>
        <dbReference type="ARBA" id="ARBA00023163"/>
    </source>
</evidence>
<evidence type="ECO:0000313" key="7">
    <source>
        <dbReference type="Proteomes" id="UP001242480"/>
    </source>
</evidence>
<dbReference type="SUPFAM" id="SSF48008">
    <property type="entry name" value="GntR ligand-binding domain-like"/>
    <property type="match status" value="1"/>
</dbReference>
<dbReference type="PANTHER" id="PTHR43537:SF5">
    <property type="entry name" value="UXU OPERON TRANSCRIPTIONAL REGULATOR"/>
    <property type="match status" value="1"/>
</dbReference>
<dbReference type="SMART" id="SM00895">
    <property type="entry name" value="FCD"/>
    <property type="match status" value="1"/>
</dbReference>
<feature type="compositionally biased region" description="Basic residues" evidence="4">
    <location>
        <begin position="238"/>
        <end position="247"/>
    </location>
</feature>
<dbReference type="Gene3D" id="1.20.120.530">
    <property type="entry name" value="GntR ligand-binding domain-like"/>
    <property type="match status" value="1"/>
</dbReference>